<proteinExistence type="predicted"/>
<name>A0A0F9RIS9_9ZZZZ</name>
<gene>
    <name evidence="1" type="ORF">LCGC14_0589580</name>
</gene>
<protein>
    <submittedName>
        <fullName evidence="1">Uncharacterized protein</fullName>
    </submittedName>
</protein>
<dbReference type="AlphaFoldDB" id="A0A0F9RIS9"/>
<reference evidence="1" key="1">
    <citation type="journal article" date="2015" name="Nature">
        <title>Complex archaea that bridge the gap between prokaryotes and eukaryotes.</title>
        <authorList>
            <person name="Spang A."/>
            <person name="Saw J.H."/>
            <person name="Jorgensen S.L."/>
            <person name="Zaremba-Niedzwiedzka K."/>
            <person name="Martijn J."/>
            <person name="Lind A.E."/>
            <person name="van Eijk R."/>
            <person name="Schleper C."/>
            <person name="Guy L."/>
            <person name="Ettema T.J."/>
        </authorList>
    </citation>
    <scope>NUCLEOTIDE SEQUENCE</scope>
</reference>
<organism evidence="1">
    <name type="scientific">marine sediment metagenome</name>
    <dbReference type="NCBI Taxonomy" id="412755"/>
    <lineage>
        <taxon>unclassified sequences</taxon>
        <taxon>metagenomes</taxon>
        <taxon>ecological metagenomes</taxon>
    </lineage>
</organism>
<dbReference type="EMBL" id="LAZR01000917">
    <property type="protein sequence ID" value="KKN54689.1"/>
    <property type="molecule type" value="Genomic_DNA"/>
</dbReference>
<comment type="caution">
    <text evidence="1">The sequence shown here is derived from an EMBL/GenBank/DDBJ whole genome shotgun (WGS) entry which is preliminary data.</text>
</comment>
<sequence>MATDDIAFQRYMESFPAGSIIPMTAQELWQVQKLDQANALGRSQFLGLPIGDILGAGLSVPLGSGNPFGPFPTLDPAARQAMPGNLVMMRGDPPKVIYDEVGCNWEPWLIGLEALAYLAGGLLWAWFCTVV</sequence>
<evidence type="ECO:0000313" key="1">
    <source>
        <dbReference type="EMBL" id="KKN54689.1"/>
    </source>
</evidence>
<accession>A0A0F9RIS9</accession>